<dbReference type="Gene3D" id="1.10.287.130">
    <property type="match status" value="1"/>
</dbReference>
<evidence type="ECO:0000256" key="4">
    <source>
        <dbReference type="ARBA" id="ARBA00022679"/>
    </source>
</evidence>
<dbReference type="EMBL" id="BNJF01000001">
    <property type="protein sequence ID" value="GHO45574.1"/>
    <property type="molecule type" value="Genomic_DNA"/>
</dbReference>
<keyword evidence="6" id="KW-0902">Two-component regulatory system</keyword>
<dbReference type="PROSITE" id="PS50109">
    <property type="entry name" value="HIS_KIN"/>
    <property type="match status" value="1"/>
</dbReference>
<dbReference type="InterPro" id="IPR036097">
    <property type="entry name" value="HisK_dim/P_sf"/>
</dbReference>
<evidence type="ECO:0000259" key="8">
    <source>
        <dbReference type="PROSITE" id="PS50112"/>
    </source>
</evidence>
<dbReference type="SMART" id="SM00388">
    <property type="entry name" value="HisKA"/>
    <property type="match status" value="1"/>
</dbReference>
<feature type="domain" description="PAC" evidence="9">
    <location>
        <begin position="325"/>
        <end position="378"/>
    </location>
</feature>
<sequence>MANAVQPRRLKHAPRKTLMSILESLPDALFLIDDTETIVYANTSAQTLTGLTHQKLLGSQFWRAGTQLVSLSLYQAVWKTRLTQEWTEVEYRSPVLQTWLRVQLKPVAEGTILQFHNIRELASHQETSTHDDYLCSDILENISDRLVILTPEGMVLDISKRTLEDAHVRREEIIGRFLPEVPWWSSSPTAQKQLRSAIVQASQGKIVRFEARICPQPGKYLDLAIKITPHYDQDTQAHYLICVGWDITARKWDEEFRTLVDTLPQLVWIAGPDGKVIYNNQRLIDYLPMSLEQVAGDGWQECIHPDDKQCVLAAWQTSIQTGTPYEVEHRLQGGTDGMYHWFLVRGVPLRNDQGTILWWVGTCTDIDKQKRAEQQLKDSRESFRVLAEMVPQTVWTMWPDGSLDYTNQRYRDVTQVDFNLEGDDIWRKYIHPDDIERTLALRHKLLRTGKIYDNEYRILDGRTGEYRWYLVRALPIHNENGEIVKWFGTGTDIDDQKRIEEALRQSQARASALMNSNIIGINVVEGEQIIDANDAFLRMTGYTREDLRAGNINWASMTPPEYWDRTQQAHQELAIKHSMTPYEKEYVCKDGSRLPVVVGSVLLQHQPPQGIAFVLDNSARKELERRKDDFISMASHELKTPLTALKLQIQLAQRQLANQPSCEGRPALFKVNGYVKQLERLIGELLDVSKIQAGKLEYQQETIDLDTLIHEVVDTMQQISTTHALVLHGSVPCTLIGDKVRLGQVFINLINNAIKYSPCAKTVEIDLHASSENATIRIRDHGLGIPQEQRDKIFERFYRISDAKQKAIPGLGMGLYIVAEIVKHYEGILTVESEVGKGSTFQVTFPFKRDGGQ</sequence>
<dbReference type="InterPro" id="IPR013767">
    <property type="entry name" value="PAS_fold"/>
</dbReference>
<feature type="domain" description="PAS" evidence="8">
    <location>
        <begin position="14"/>
        <end position="58"/>
    </location>
</feature>
<dbReference type="GO" id="GO:0000155">
    <property type="term" value="F:phosphorelay sensor kinase activity"/>
    <property type="evidence" value="ECO:0007669"/>
    <property type="project" value="InterPro"/>
</dbReference>
<comment type="caution">
    <text evidence="10">The sequence shown here is derived from an EMBL/GenBank/DDBJ whole genome shotgun (WGS) entry which is preliminary data.</text>
</comment>
<keyword evidence="11" id="KW-1185">Reference proteome</keyword>
<dbReference type="CDD" id="cd00075">
    <property type="entry name" value="HATPase"/>
    <property type="match status" value="1"/>
</dbReference>
<dbReference type="Pfam" id="PF02518">
    <property type="entry name" value="HATPase_c"/>
    <property type="match status" value="1"/>
</dbReference>
<dbReference type="SMART" id="SM00091">
    <property type="entry name" value="PAS"/>
    <property type="match status" value="5"/>
</dbReference>
<evidence type="ECO:0000256" key="3">
    <source>
        <dbReference type="ARBA" id="ARBA00022553"/>
    </source>
</evidence>
<dbReference type="PROSITE" id="PS50112">
    <property type="entry name" value="PAS"/>
    <property type="match status" value="2"/>
</dbReference>
<keyword evidence="4" id="KW-0808">Transferase</keyword>
<dbReference type="InterPro" id="IPR013655">
    <property type="entry name" value="PAS_fold_3"/>
</dbReference>
<dbReference type="CDD" id="cd00130">
    <property type="entry name" value="PAS"/>
    <property type="match status" value="5"/>
</dbReference>
<dbReference type="InterPro" id="IPR013656">
    <property type="entry name" value="PAS_4"/>
</dbReference>
<dbReference type="InterPro" id="IPR003661">
    <property type="entry name" value="HisK_dim/P_dom"/>
</dbReference>
<keyword evidence="5" id="KW-0418">Kinase</keyword>
<evidence type="ECO:0000313" key="10">
    <source>
        <dbReference type="EMBL" id="GHO45574.1"/>
    </source>
</evidence>
<dbReference type="Proteomes" id="UP000612362">
    <property type="component" value="Unassembled WGS sequence"/>
</dbReference>
<dbReference type="Gene3D" id="3.30.565.10">
    <property type="entry name" value="Histidine kinase-like ATPase, C-terminal domain"/>
    <property type="match status" value="1"/>
</dbReference>
<dbReference type="NCBIfam" id="TIGR00229">
    <property type="entry name" value="sensory_box"/>
    <property type="match status" value="4"/>
</dbReference>
<dbReference type="InterPro" id="IPR000700">
    <property type="entry name" value="PAS-assoc_C"/>
</dbReference>
<dbReference type="Pfam" id="PF00989">
    <property type="entry name" value="PAS"/>
    <property type="match status" value="1"/>
</dbReference>
<dbReference type="EC" id="2.7.13.3" evidence="2"/>
<dbReference type="InterPro" id="IPR000014">
    <property type="entry name" value="PAS"/>
</dbReference>
<feature type="domain" description="PAC" evidence="9">
    <location>
        <begin position="452"/>
        <end position="505"/>
    </location>
</feature>
<feature type="domain" description="PAS" evidence="8">
    <location>
        <begin position="252"/>
        <end position="322"/>
    </location>
</feature>
<comment type="catalytic activity">
    <reaction evidence="1">
        <text>ATP + protein L-histidine = ADP + protein N-phospho-L-histidine.</text>
        <dbReference type="EC" id="2.7.13.3"/>
    </reaction>
</comment>
<evidence type="ECO:0000256" key="5">
    <source>
        <dbReference type="ARBA" id="ARBA00022777"/>
    </source>
</evidence>
<dbReference type="PANTHER" id="PTHR43304:SF1">
    <property type="entry name" value="PAC DOMAIN-CONTAINING PROTEIN"/>
    <property type="match status" value="1"/>
</dbReference>
<dbReference type="InterPro" id="IPR003594">
    <property type="entry name" value="HATPase_dom"/>
</dbReference>
<feature type="domain" description="Histidine kinase" evidence="7">
    <location>
        <begin position="633"/>
        <end position="849"/>
    </location>
</feature>
<dbReference type="SUPFAM" id="SSF47384">
    <property type="entry name" value="Homodimeric domain of signal transducing histidine kinase"/>
    <property type="match status" value="1"/>
</dbReference>
<dbReference type="SMART" id="SM00387">
    <property type="entry name" value="HATPase_c"/>
    <property type="match status" value="1"/>
</dbReference>
<gene>
    <name evidence="10" type="ORF">KSX_37370</name>
</gene>
<dbReference type="SUPFAM" id="SSF55874">
    <property type="entry name" value="ATPase domain of HSP90 chaperone/DNA topoisomerase II/histidine kinase"/>
    <property type="match status" value="1"/>
</dbReference>
<dbReference type="FunFam" id="3.30.565.10:FF:000006">
    <property type="entry name" value="Sensor histidine kinase WalK"/>
    <property type="match status" value="1"/>
</dbReference>
<evidence type="ECO:0000256" key="6">
    <source>
        <dbReference type="ARBA" id="ARBA00023012"/>
    </source>
</evidence>
<dbReference type="InterPro" id="IPR052162">
    <property type="entry name" value="Sensor_kinase/Photoreceptor"/>
</dbReference>
<dbReference type="InterPro" id="IPR001610">
    <property type="entry name" value="PAC"/>
</dbReference>
<reference evidence="10" key="1">
    <citation type="submission" date="2020-10" db="EMBL/GenBank/DDBJ databases">
        <title>Taxonomic study of unclassified bacteria belonging to the class Ktedonobacteria.</title>
        <authorList>
            <person name="Yabe S."/>
            <person name="Wang C.M."/>
            <person name="Zheng Y."/>
            <person name="Sakai Y."/>
            <person name="Cavaletti L."/>
            <person name="Monciardini P."/>
            <person name="Donadio S."/>
        </authorList>
    </citation>
    <scope>NUCLEOTIDE SEQUENCE</scope>
    <source>
        <strain evidence="10">SOSP1-1</strain>
    </source>
</reference>
<proteinExistence type="predicted"/>
<dbReference type="Pfam" id="PF08447">
    <property type="entry name" value="PAS_3"/>
    <property type="match status" value="3"/>
</dbReference>
<dbReference type="Pfam" id="PF00512">
    <property type="entry name" value="HisKA"/>
    <property type="match status" value="1"/>
</dbReference>
<evidence type="ECO:0000256" key="2">
    <source>
        <dbReference type="ARBA" id="ARBA00012438"/>
    </source>
</evidence>
<evidence type="ECO:0000313" key="11">
    <source>
        <dbReference type="Proteomes" id="UP000612362"/>
    </source>
</evidence>
<dbReference type="InterPro" id="IPR035965">
    <property type="entry name" value="PAS-like_dom_sf"/>
</dbReference>
<organism evidence="10 11">
    <name type="scientific">Ktedonospora formicarum</name>
    <dbReference type="NCBI Taxonomy" id="2778364"/>
    <lineage>
        <taxon>Bacteria</taxon>
        <taxon>Bacillati</taxon>
        <taxon>Chloroflexota</taxon>
        <taxon>Ktedonobacteria</taxon>
        <taxon>Ktedonobacterales</taxon>
        <taxon>Ktedonobacteraceae</taxon>
        <taxon>Ktedonospora</taxon>
    </lineage>
</organism>
<dbReference type="SMART" id="SM00086">
    <property type="entry name" value="PAC"/>
    <property type="match status" value="4"/>
</dbReference>
<dbReference type="PANTHER" id="PTHR43304">
    <property type="entry name" value="PHYTOCHROME-LIKE PROTEIN CPH1"/>
    <property type="match status" value="1"/>
</dbReference>
<name>A0A8J3I568_9CHLR</name>
<dbReference type="InterPro" id="IPR004358">
    <property type="entry name" value="Sig_transdc_His_kin-like_C"/>
</dbReference>
<keyword evidence="3" id="KW-0597">Phosphoprotein</keyword>
<evidence type="ECO:0000259" key="9">
    <source>
        <dbReference type="PROSITE" id="PS50113"/>
    </source>
</evidence>
<dbReference type="PROSITE" id="PS50113">
    <property type="entry name" value="PAC"/>
    <property type="match status" value="2"/>
</dbReference>
<dbReference type="Pfam" id="PF08448">
    <property type="entry name" value="PAS_4"/>
    <property type="match status" value="1"/>
</dbReference>
<evidence type="ECO:0000259" key="7">
    <source>
        <dbReference type="PROSITE" id="PS50109"/>
    </source>
</evidence>
<evidence type="ECO:0000256" key="1">
    <source>
        <dbReference type="ARBA" id="ARBA00000085"/>
    </source>
</evidence>
<dbReference type="GO" id="GO:0006355">
    <property type="term" value="P:regulation of DNA-templated transcription"/>
    <property type="evidence" value="ECO:0007669"/>
    <property type="project" value="InterPro"/>
</dbReference>
<accession>A0A8J3I568</accession>
<dbReference type="CDD" id="cd00082">
    <property type="entry name" value="HisKA"/>
    <property type="match status" value="1"/>
</dbReference>
<dbReference type="InterPro" id="IPR036890">
    <property type="entry name" value="HATPase_C_sf"/>
</dbReference>
<protein>
    <recommendedName>
        <fullName evidence="2">histidine kinase</fullName>
        <ecNumber evidence="2">2.7.13.3</ecNumber>
    </recommendedName>
</protein>
<dbReference type="AlphaFoldDB" id="A0A8J3I568"/>
<dbReference type="InterPro" id="IPR005467">
    <property type="entry name" value="His_kinase_dom"/>
</dbReference>
<dbReference type="SUPFAM" id="SSF55785">
    <property type="entry name" value="PYP-like sensor domain (PAS domain)"/>
    <property type="match status" value="5"/>
</dbReference>
<dbReference type="FunFam" id="3.30.450.20:FF:000099">
    <property type="entry name" value="Sensory box sensor histidine kinase"/>
    <property type="match status" value="2"/>
</dbReference>
<dbReference type="Gene3D" id="3.30.450.20">
    <property type="entry name" value="PAS domain"/>
    <property type="match status" value="5"/>
</dbReference>
<dbReference type="RefSeq" id="WP_220194892.1">
    <property type="nucleotide sequence ID" value="NZ_BNJF01000001.1"/>
</dbReference>
<dbReference type="PRINTS" id="PR00344">
    <property type="entry name" value="BCTRLSENSOR"/>
</dbReference>